<dbReference type="CDD" id="cd17748">
    <property type="entry name" value="BRCT_DNA_ligase_like"/>
    <property type="match status" value="1"/>
</dbReference>
<dbReference type="RefSeq" id="WP_135312598.1">
    <property type="nucleotide sequence ID" value="NZ_CP038439.1"/>
</dbReference>
<dbReference type="SMART" id="SM00292">
    <property type="entry name" value="BRCT"/>
    <property type="match status" value="1"/>
</dbReference>
<protein>
    <submittedName>
        <fullName evidence="2">Exonuclease</fullName>
    </submittedName>
</protein>
<dbReference type="CDD" id="cd06130">
    <property type="entry name" value="DNA_pol_III_epsilon_like"/>
    <property type="match status" value="1"/>
</dbReference>
<reference evidence="3" key="1">
    <citation type="submission" date="2019-03" db="EMBL/GenBank/DDBJ databases">
        <authorList>
            <person name="Li J."/>
        </authorList>
    </citation>
    <scope>NUCLEOTIDE SEQUENCE [LARGE SCALE GENOMIC DNA]</scope>
    <source>
        <strain evidence="3">2251</strain>
    </source>
</reference>
<dbReference type="KEGG" id="plia:E4191_05950"/>
<dbReference type="InterPro" id="IPR013520">
    <property type="entry name" value="Ribonucl_H"/>
</dbReference>
<dbReference type="PROSITE" id="PS50172">
    <property type="entry name" value="BRCT"/>
    <property type="match status" value="1"/>
</dbReference>
<dbReference type="GO" id="GO:0003676">
    <property type="term" value="F:nucleic acid binding"/>
    <property type="evidence" value="ECO:0007669"/>
    <property type="project" value="InterPro"/>
</dbReference>
<evidence type="ECO:0000313" key="2">
    <source>
        <dbReference type="EMBL" id="QBX34309.1"/>
    </source>
</evidence>
<dbReference type="InterPro" id="IPR001357">
    <property type="entry name" value="BRCT_dom"/>
</dbReference>
<dbReference type="InterPro" id="IPR036397">
    <property type="entry name" value="RNaseH_sf"/>
</dbReference>
<dbReference type="PANTHER" id="PTHR30231">
    <property type="entry name" value="DNA POLYMERASE III SUBUNIT EPSILON"/>
    <property type="match status" value="1"/>
</dbReference>
<dbReference type="SMART" id="SM00479">
    <property type="entry name" value="EXOIII"/>
    <property type="match status" value="1"/>
</dbReference>
<dbReference type="Pfam" id="PF00929">
    <property type="entry name" value="RNase_T"/>
    <property type="match status" value="1"/>
</dbReference>
<feature type="domain" description="BRCT" evidence="1">
    <location>
        <begin position="241"/>
        <end position="336"/>
    </location>
</feature>
<evidence type="ECO:0000259" key="1">
    <source>
        <dbReference type="PROSITE" id="PS50172"/>
    </source>
</evidence>
<keyword evidence="2" id="KW-0378">Hydrolase</keyword>
<name>A0A4P7HJI6_9RHOB</name>
<organism evidence="2 3">
    <name type="scientific">Paracoccus liaowanqingii</name>
    <dbReference type="NCBI Taxonomy" id="2560053"/>
    <lineage>
        <taxon>Bacteria</taxon>
        <taxon>Pseudomonadati</taxon>
        <taxon>Pseudomonadota</taxon>
        <taxon>Alphaproteobacteria</taxon>
        <taxon>Rhodobacterales</taxon>
        <taxon>Paracoccaceae</taxon>
        <taxon>Paracoccus</taxon>
    </lineage>
</organism>
<proteinExistence type="predicted"/>
<dbReference type="Pfam" id="PF00533">
    <property type="entry name" value="BRCT"/>
    <property type="match status" value="1"/>
</dbReference>
<dbReference type="SUPFAM" id="SSF52113">
    <property type="entry name" value="BRCT domain"/>
    <property type="match status" value="1"/>
</dbReference>
<accession>A0A4P7HJI6</accession>
<keyword evidence="2" id="KW-0540">Nuclease</keyword>
<dbReference type="AlphaFoldDB" id="A0A4P7HJI6"/>
<evidence type="ECO:0000313" key="3">
    <source>
        <dbReference type="Proteomes" id="UP000296374"/>
    </source>
</evidence>
<dbReference type="Gene3D" id="3.30.420.10">
    <property type="entry name" value="Ribonuclease H-like superfamily/Ribonuclease H"/>
    <property type="match status" value="1"/>
</dbReference>
<gene>
    <name evidence="2" type="ORF">E4191_05950</name>
</gene>
<dbReference type="GO" id="GO:0008408">
    <property type="term" value="F:3'-5' exonuclease activity"/>
    <property type="evidence" value="ECO:0007669"/>
    <property type="project" value="TreeGrafter"/>
</dbReference>
<keyword evidence="2" id="KW-0269">Exonuclease</keyword>
<dbReference type="EMBL" id="CP038439">
    <property type="protein sequence ID" value="QBX34309.1"/>
    <property type="molecule type" value="Genomic_DNA"/>
</dbReference>
<dbReference type="GO" id="GO:0005829">
    <property type="term" value="C:cytosol"/>
    <property type="evidence" value="ECO:0007669"/>
    <property type="project" value="TreeGrafter"/>
</dbReference>
<dbReference type="InterPro" id="IPR036420">
    <property type="entry name" value="BRCT_dom_sf"/>
</dbReference>
<dbReference type="SUPFAM" id="SSF53098">
    <property type="entry name" value="Ribonuclease H-like"/>
    <property type="match status" value="1"/>
</dbReference>
<dbReference type="GO" id="GO:0006259">
    <property type="term" value="P:DNA metabolic process"/>
    <property type="evidence" value="ECO:0007669"/>
    <property type="project" value="UniProtKB-ARBA"/>
</dbReference>
<dbReference type="Gene3D" id="3.40.50.10190">
    <property type="entry name" value="BRCT domain"/>
    <property type="match status" value="1"/>
</dbReference>
<dbReference type="InterPro" id="IPR012337">
    <property type="entry name" value="RNaseH-like_sf"/>
</dbReference>
<dbReference type="Proteomes" id="UP000296374">
    <property type="component" value="Chromosome"/>
</dbReference>
<sequence>MALFDWLLGRSFEPQRRDPRRAEGFEPSSSRYVRASARTSFGHAKHVPQGRFRFIALDVETACSDAASICQIGLACVQPDDEIQTFSMLINPRSRFDPFNIRLHGIGPDHVAEAPGFSDALEVLLPLLTQHHLIQHSNFDKQAVTAACRSCGIDVPELRWSDSVMIARRAWPELKGNGGHGLANLKRTLNLRFHHHDAGEDARAAAMVVQHAERHLGLSFEDLTKPVRKKTYAPAITMAGDPSGPLAGSTVVFTGALGLSRTEAAELAARAGMSVKAGVTRQTTHLVIGDQDLSLLAGDARSSKHRKAKDMQAVGHPIQILGESDFRKLVAQSDTV</sequence>
<dbReference type="PANTHER" id="PTHR30231:SF42">
    <property type="entry name" value="EXONUCLEASE"/>
    <property type="match status" value="1"/>
</dbReference>